<gene>
    <name evidence="2" type="ORF">PTKU64_21830</name>
</gene>
<dbReference type="EMBL" id="AP024955">
    <property type="protein sequence ID" value="BCZ78508.1"/>
    <property type="molecule type" value="Genomic_DNA"/>
</dbReference>
<feature type="signal peptide" evidence="1">
    <location>
        <begin position="1"/>
        <end position="24"/>
    </location>
</feature>
<dbReference type="Proteomes" id="UP001319874">
    <property type="component" value="Chromosome 1"/>
</dbReference>
<reference evidence="2 3" key="1">
    <citation type="journal article" date="2022" name="Front. Microbiol.">
        <title>Identification and characterization of a novel class of self-sufficient cytochrome P450 hydroxylase involved in cyclohexanecarboxylate degradation in Paraburkholderia terrae strain KU-64.</title>
        <authorList>
            <person name="Yamamoto T."/>
            <person name="Hasegawa Y."/>
            <person name="Iwaki H."/>
        </authorList>
    </citation>
    <scope>NUCLEOTIDE SEQUENCE [LARGE SCALE GENOMIC DNA]</scope>
    <source>
        <strain evidence="2 3">KU-64</strain>
    </source>
</reference>
<keyword evidence="1" id="KW-0732">Signal</keyword>
<organism evidence="2 3">
    <name type="scientific">Paraburkholderia terrae</name>
    <dbReference type="NCBI Taxonomy" id="311230"/>
    <lineage>
        <taxon>Bacteria</taxon>
        <taxon>Pseudomonadati</taxon>
        <taxon>Pseudomonadota</taxon>
        <taxon>Betaproteobacteria</taxon>
        <taxon>Burkholderiales</taxon>
        <taxon>Burkholderiaceae</taxon>
        <taxon>Paraburkholderia</taxon>
    </lineage>
</organism>
<accession>A0ABM7TJU0</accession>
<evidence type="ECO:0000313" key="2">
    <source>
        <dbReference type="EMBL" id="BCZ78508.1"/>
    </source>
</evidence>
<evidence type="ECO:0000256" key="1">
    <source>
        <dbReference type="SAM" id="SignalP"/>
    </source>
</evidence>
<keyword evidence="3" id="KW-1185">Reference proteome</keyword>
<proteinExistence type="predicted"/>
<name>A0ABM7TJU0_9BURK</name>
<sequence>MIKTLLNILCPALGLAKGMNVAAAAIGGAVVGGVASNMAAGTQADGQKAAAEAANSPWSKAQPYISGEFQPAQDALNNALGMGVYSGSRVASLNPYQTQGADSAAAYANGNGLNTANLFYNTGTGMTNAGAGYGTNAQSLFQQAQQDPTQGFLSTASQYANNPYVDGLIDSANRDVSRDLNETQLPSLAVGAAGNGNTDSTRTGVASAILQRGAADRMADTASNIRSQFFNQGLQTAQTQYNANADRALNANQQVGNAFQLGGAALLNGQQANGNNFDQLQAAGGVFQNQDQANINADMQKFNEQQQTPLNLIGQYMNVINGSWGGQAVNPVGPNSTAASIQGALGGAAMGAGMAGKLGGYSNTGGGSTGYNFSMPEGYSATPASDSMQIPAGLSAFGYGS</sequence>
<evidence type="ECO:0000313" key="3">
    <source>
        <dbReference type="Proteomes" id="UP001319874"/>
    </source>
</evidence>
<protein>
    <recommendedName>
        <fullName evidence="4">DNA transfer protein p32</fullName>
    </recommendedName>
</protein>
<dbReference type="RefSeq" id="WP_229511860.1">
    <property type="nucleotide sequence ID" value="NZ_AP024955.1"/>
</dbReference>
<feature type="chain" id="PRO_5046652873" description="DNA transfer protein p32" evidence="1">
    <location>
        <begin position="25"/>
        <end position="401"/>
    </location>
</feature>
<evidence type="ECO:0008006" key="4">
    <source>
        <dbReference type="Google" id="ProtNLM"/>
    </source>
</evidence>